<sequence length="431" mass="48126">MEPLTLGQPSETQPVSVLIVDDSKSYRHLMAAALTKWGFNVCEAEDGRQALQKLNQRSIHIVISDWEMPVMDGVALCQAIRSGDFGHYVYVILVTARQSLDDLVTGMESGADDFLSKPVNQSQLRARLHAAERVLTLESTLAARNEKLTYAYQQIESDLQVAAKLQHSFLPAHNLLLAGFEFDWMFLPSAYVSGDLLNYFPLGEYHIAFFSVDVAGHGVSAAMLSLAVLREFMAGRISSHLLLELSAEGERTPVAPHRVVGELNQRFCLDNEQVTSYYTLIYGVIDTRNGKGTLCQAGHPTPFIIRADGDRVCVGDGGMPVGLFEEAEYQDSDFNLDIGDRLYLYSDGIIECESHSQELYGDQRLQTLLSENRHLAKNQLFARVENALNAWRCHEPLQKPHARLMQSFADDISLMAVERIGVVTFTRPEQL</sequence>
<dbReference type="PANTHER" id="PTHR43156:SF2">
    <property type="entry name" value="STAGE II SPORULATION PROTEIN E"/>
    <property type="match status" value="1"/>
</dbReference>
<evidence type="ECO:0000259" key="3">
    <source>
        <dbReference type="PROSITE" id="PS50110"/>
    </source>
</evidence>
<feature type="domain" description="Response regulatory" evidence="3">
    <location>
        <begin position="16"/>
        <end position="132"/>
    </location>
</feature>
<accession>A0AAW3WW86</accession>
<dbReference type="InterPro" id="IPR052016">
    <property type="entry name" value="Bact_Sigma-Reg"/>
</dbReference>
<keyword evidence="2" id="KW-0597">Phosphoprotein</keyword>
<dbReference type="Gene3D" id="3.60.40.10">
    <property type="entry name" value="PPM-type phosphatase domain"/>
    <property type="match status" value="1"/>
</dbReference>
<dbReference type="GO" id="GO:0016791">
    <property type="term" value="F:phosphatase activity"/>
    <property type="evidence" value="ECO:0007669"/>
    <property type="project" value="TreeGrafter"/>
</dbReference>
<evidence type="ECO:0000313" key="4">
    <source>
        <dbReference type="EMBL" id="MBC3215173.1"/>
    </source>
</evidence>
<dbReference type="SMART" id="SM00448">
    <property type="entry name" value="REC"/>
    <property type="match status" value="1"/>
</dbReference>
<evidence type="ECO:0000313" key="5">
    <source>
        <dbReference type="Proteomes" id="UP000659084"/>
    </source>
</evidence>
<comment type="caution">
    <text evidence="4">The sequence shown here is derived from an EMBL/GenBank/DDBJ whole genome shotgun (WGS) entry which is preliminary data.</text>
</comment>
<dbReference type="SMART" id="SM00331">
    <property type="entry name" value="PP2C_SIG"/>
    <property type="match status" value="1"/>
</dbReference>
<evidence type="ECO:0000256" key="1">
    <source>
        <dbReference type="ARBA" id="ARBA00022801"/>
    </source>
</evidence>
<keyword evidence="1" id="KW-0378">Hydrolase</keyword>
<dbReference type="Gene3D" id="3.40.50.2300">
    <property type="match status" value="1"/>
</dbReference>
<protein>
    <submittedName>
        <fullName evidence="4">SpoIIE family protein phosphatase</fullName>
    </submittedName>
</protein>
<dbReference type="Pfam" id="PF00072">
    <property type="entry name" value="Response_reg"/>
    <property type="match status" value="1"/>
</dbReference>
<feature type="modified residue" description="4-aspartylphosphate" evidence="2">
    <location>
        <position position="65"/>
    </location>
</feature>
<name>A0AAW3WW86_SERFO</name>
<dbReference type="InterPro" id="IPR001789">
    <property type="entry name" value="Sig_transdc_resp-reg_receiver"/>
</dbReference>
<gene>
    <name evidence="4" type="ORF">H8J20_23870</name>
</gene>
<dbReference type="CDD" id="cd17574">
    <property type="entry name" value="REC_OmpR"/>
    <property type="match status" value="1"/>
</dbReference>
<organism evidence="4 5">
    <name type="scientific">Serratia fonticola</name>
    <dbReference type="NCBI Taxonomy" id="47917"/>
    <lineage>
        <taxon>Bacteria</taxon>
        <taxon>Pseudomonadati</taxon>
        <taxon>Pseudomonadota</taxon>
        <taxon>Gammaproteobacteria</taxon>
        <taxon>Enterobacterales</taxon>
        <taxon>Yersiniaceae</taxon>
        <taxon>Serratia</taxon>
    </lineage>
</organism>
<dbReference type="RefSeq" id="WP_094981384.1">
    <property type="nucleotide sequence ID" value="NZ_CAMISB010000005.1"/>
</dbReference>
<dbReference type="GO" id="GO:0000160">
    <property type="term" value="P:phosphorelay signal transduction system"/>
    <property type="evidence" value="ECO:0007669"/>
    <property type="project" value="InterPro"/>
</dbReference>
<dbReference type="PANTHER" id="PTHR43156">
    <property type="entry name" value="STAGE II SPORULATION PROTEIN E-RELATED"/>
    <property type="match status" value="1"/>
</dbReference>
<dbReference type="InterPro" id="IPR001932">
    <property type="entry name" value="PPM-type_phosphatase-like_dom"/>
</dbReference>
<dbReference type="EMBL" id="JACNYO010000037">
    <property type="protein sequence ID" value="MBC3215173.1"/>
    <property type="molecule type" value="Genomic_DNA"/>
</dbReference>
<dbReference type="InterPro" id="IPR036457">
    <property type="entry name" value="PPM-type-like_dom_sf"/>
</dbReference>
<proteinExistence type="predicted"/>
<evidence type="ECO:0000256" key="2">
    <source>
        <dbReference type="PROSITE-ProRule" id="PRU00169"/>
    </source>
</evidence>
<dbReference type="Proteomes" id="UP000659084">
    <property type="component" value="Unassembled WGS sequence"/>
</dbReference>
<dbReference type="Pfam" id="PF07228">
    <property type="entry name" value="SpoIIE"/>
    <property type="match status" value="1"/>
</dbReference>
<dbReference type="InterPro" id="IPR011006">
    <property type="entry name" value="CheY-like_superfamily"/>
</dbReference>
<dbReference type="SUPFAM" id="SSF52172">
    <property type="entry name" value="CheY-like"/>
    <property type="match status" value="1"/>
</dbReference>
<reference evidence="4" key="1">
    <citation type="submission" date="2020-08" db="EMBL/GenBank/DDBJ databases">
        <title>Food and environmental bacterial isolates.</title>
        <authorList>
            <person name="Richter L."/>
            <person name="Du Plessis E.M."/>
            <person name="Duvenage S."/>
            <person name="Allam M."/>
            <person name="Korsten L."/>
        </authorList>
    </citation>
    <scope>NUCLEOTIDE SEQUENCE</scope>
    <source>
        <strain evidence="4">UPMP2127</strain>
    </source>
</reference>
<dbReference type="PROSITE" id="PS50110">
    <property type="entry name" value="RESPONSE_REGULATORY"/>
    <property type="match status" value="1"/>
</dbReference>
<dbReference type="AlphaFoldDB" id="A0AAW3WW86"/>